<dbReference type="InterPro" id="IPR011009">
    <property type="entry name" value="Kinase-like_dom_sf"/>
</dbReference>
<feature type="region of interest" description="Disordered" evidence="4">
    <location>
        <begin position="195"/>
        <end position="236"/>
    </location>
</feature>
<feature type="compositionally biased region" description="Low complexity" evidence="4">
    <location>
        <begin position="777"/>
        <end position="797"/>
    </location>
</feature>
<feature type="compositionally biased region" description="Basic and acidic residues" evidence="4">
    <location>
        <begin position="75"/>
        <end position="109"/>
    </location>
</feature>
<evidence type="ECO:0000256" key="2">
    <source>
        <dbReference type="ARBA" id="ARBA00022840"/>
    </source>
</evidence>
<dbReference type="PROSITE" id="PS50011">
    <property type="entry name" value="PROTEIN_KINASE_DOM"/>
    <property type="match status" value="1"/>
</dbReference>
<dbReference type="PROSITE" id="PS00108">
    <property type="entry name" value="PROTEIN_KINASE_ST"/>
    <property type="match status" value="1"/>
</dbReference>
<name>A0A0V0J3C0_SCHSO</name>
<sequence length="1280" mass="142228">MDYRPIYRPTLVLGTSNTTQRMVWNTRNYSCNMTPTSQNANFYGFLTASTSTESASRRLYKAHTFPEIYSSSSQELHDKPEPVLNQDNKKEEEDRNGESVERTEEKAMGKTDSSTQPAKPAYFSWLPRIFKRRKSAVNNANEQPTSSEPKQVLSPETKPIPQNVPTNINGESVPAEKLSKSTPIKMISRMVSISDASTSMKPQPPNPQSPYSEPFTNGTNNGDATESGNEKISVRKNSRVFPTSVSGLKTANFQSTLGGLSIRAQSSIYPKRPQSLSIPSGMEECPGSVGIIHTSEKEEVNRHDESRVVKCSQCDELPLLNGSVAVIQPVVVSAVKCANVENRVEPIAIAPMHLCTSDDDSPYSSDIDKLPIGKRENSKTSLSAGKPLNGFFQPTMCKKNAPALSPGPVISADNVPNERGTSQGSLTSCDGTVGRAQELNQSNSSVLCQNDSDPTSKKILPKDLLDRTHSFNTIQNCDHAKDRLESASKPGFKDNRLSVTSENLEWFSLGDKRTQKSKNSKYGTADSACFPYARSPGSLTSERGYISGLNCSPPAVSIKRKRDLLLLDGNQHRQLFSQSADSTFTPELNEADNRKVSTAHNEVDSTEPQNQEECQNKCLNEYLPLEKTGVEPIAVNGVNTEVPLISTVLKRPDFEGTHLRTDNEGEWTRSNRTRLEGVQMLVAKYEQSAGFNSHVESPSKLGVTTSPSDCHMSKELHCTSSKHSVPCILRADRVANKEKLSDGANGNQRIETEQLICLKSPPAVDRRRKRDFFTSANNNEESSLVSESTESNSSLVTRPSSQETLEELQVLDSSRQMKDLEGKANKEMTQTTSGLVLSEPPQAPRVFQPVRMSLSQTRARINDNDKRKISTTLLPLVTGEKNGPRAIPTASQPGVTPKMDSPRAAVDFMSPKPYCKHSSETDILHSKKLTRSSMVSKRPNLSQILHKEETIQKFTPEPQTHRNIDPANHFTILEQLGKGKFGRVNRCKKKDTDQVLAMKVIRMAKLRRDEGGDVMEVAILRAIGFHESIASLYCAYEYRNECYIFSEYVSGGALYERIVAEDNLDEKICVSIIRQLLLGLQHIQRCSVLHLDLKPENVMMVAPTGYRLKIIDFGLACFHNPSKPSRSVGGTFTYSAPETINYEFQDFSTDTWSIAVIAYEVLSGITPFEIPQTGDPERELSMAEITTNIISCRYHFNDPGICDATEMAKDFIRSILKRNPSERPTVESCLRHEWIMTSEDLPTVKRTVSLRRRNTARERGRTIGSECSQTTFGVDDVWRT</sequence>
<dbReference type="SMART" id="SM00220">
    <property type="entry name" value="S_TKc"/>
    <property type="match status" value="1"/>
</dbReference>
<dbReference type="SUPFAM" id="SSF56112">
    <property type="entry name" value="Protein kinase-like (PK-like)"/>
    <property type="match status" value="1"/>
</dbReference>
<evidence type="ECO:0000256" key="4">
    <source>
        <dbReference type="SAM" id="MobiDB-lite"/>
    </source>
</evidence>
<accession>A0A0V0J3C0</accession>
<proteinExistence type="predicted"/>
<dbReference type="InterPro" id="IPR000719">
    <property type="entry name" value="Prot_kinase_dom"/>
</dbReference>
<evidence type="ECO:0000256" key="3">
    <source>
        <dbReference type="PROSITE-ProRule" id="PRU10141"/>
    </source>
</evidence>
<gene>
    <name evidence="6" type="primary">ZNT5</name>
    <name evidence="6" type="ORF">TR165185</name>
</gene>
<dbReference type="InterPro" id="IPR017441">
    <property type="entry name" value="Protein_kinase_ATP_BS"/>
</dbReference>
<evidence type="ECO:0000313" key="6">
    <source>
        <dbReference type="EMBL" id="JAP60065.1"/>
    </source>
</evidence>
<dbReference type="PROSITE" id="PS00107">
    <property type="entry name" value="PROTEIN_KINASE_ATP"/>
    <property type="match status" value="1"/>
</dbReference>
<dbReference type="GO" id="GO:0004672">
    <property type="term" value="F:protein kinase activity"/>
    <property type="evidence" value="ECO:0007669"/>
    <property type="project" value="InterPro"/>
</dbReference>
<feature type="compositionally biased region" description="Polar residues" evidence="4">
    <location>
        <begin position="209"/>
        <end position="227"/>
    </location>
</feature>
<feature type="compositionally biased region" description="Polar residues" evidence="4">
    <location>
        <begin position="137"/>
        <end position="149"/>
    </location>
</feature>
<dbReference type="InterPro" id="IPR008271">
    <property type="entry name" value="Ser/Thr_kinase_AS"/>
</dbReference>
<dbReference type="EMBL" id="GEEE01003160">
    <property type="protein sequence ID" value="JAP60065.1"/>
    <property type="molecule type" value="Transcribed_RNA"/>
</dbReference>
<organism evidence="6">
    <name type="scientific">Schistocephalus solidus</name>
    <name type="common">Tapeworm</name>
    <dbReference type="NCBI Taxonomy" id="70667"/>
    <lineage>
        <taxon>Eukaryota</taxon>
        <taxon>Metazoa</taxon>
        <taxon>Spiralia</taxon>
        <taxon>Lophotrochozoa</taxon>
        <taxon>Platyhelminthes</taxon>
        <taxon>Cestoda</taxon>
        <taxon>Eucestoda</taxon>
        <taxon>Diphyllobothriidea</taxon>
        <taxon>Diphyllobothriidae</taxon>
        <taxon>Schistocephalus</taxon>
    </lineage>
</organism>
<feature type="binding site" evidence="3">
    <location>
        <position position="999"/>
    </location>
    <ligand>
        <name>ATP</name>
        <dbReference type="ChEBI" id="CHEBI:30616"/>
    </ligand>
</feature>
<evidence type="ECO:0000256" key="1">
    <source>
        <dbReference type="ARBA" id="ARBA00022741"/>
    </source>
</evidence>
<dbReference type="Pfam" id="PF00069">
    <property type="entry name" value="Pkinase"/>
    <property type="match status" value="1"/>
</dbReference>
<dbReference type="Gene3D" id="1.10.510.10">
    <property type="entry name" value="Transferase(Phosphotransferase) domain 1"/>
    <property type="match status" value="1"/>
</dbReference>
<feature type="region of interest" description="Disordered" evidence="4">
    <location>
        <begin position="879"/>
        <end position="900"/>
    </location>
</feature>
<feature type="region of interest" description="Disordered" evidence="4">
    <location>
        <begin position="137"/>
        <end position="182"/>
    </location>
</feature>
<feature type="region of interest" description="Disordered" evidence="4">
    <location>
        <begin position="774"/>
        <end position="804"/>
    </location>
</feature>
<evidence type="ECO:0000259" key="5">
    <source>
        <dbReference type="PROSITE" id="PS50011"/>
    </source>
</evidence>
<keyword evidence="1 3" id="KW-0547">Nucleotide-binding</keyword>
<feature type="domain" description="Protein kinase" evidence="5">
    <location>
        <begin position="970"/>
        <end position="1235"/>
    </location>
</feature>
<keyword evidence="2 3" id="KW-0067">ATP-binding</keyword>
<dbReference type="Gene3D" id="3.30.200.20">
    <property type="entry name" value="Phosphorylase Kinase, domain 1"/>
    <property type="match status" value="1"/>
</dbReference>
<dbReference type="AlphaFoldDB" id="A0A0V0J3C0"/>
<dbReference type="PANTHER" id="PTHR24347">
    <property type="entry name" value="SERINE/THREONINE-PROTEIN KINASE"/>
    <property type="match status" value="1"/>
</dbReference>
<protein>
    <submittedName>
        <fullName evidence="6">Zinc transporter 5</fullName>
    </submittedName>
</protein>
<reference evidence="6" key="1">
    <citation type="submission" date="2016-01" db="EMBL/GenBank/DDBJ databases">
        <title>Reference transcriptome for the parasite Schistocephalus solidus: insights into the molecular evolution of parasitism.</title>
        <authorList>
            <person name="Hebert F.O."/>
            <person name="Grambauer S."/>
            <person name="Barber I."/>
            <person name="Landry C.R."/>
            <person name="Aubin-Horth N."/>
        </authorList>
    </citation>
    <scope>NUCLEOTIDE SEQUENCE</scope>
</reference>
<dbReference type="GO" id="GO:0005524">
    <property type="term" value="F:ATP binding"/>
    <property type="evidence" value="ECO:0007669"/>
    <property type="project" value="UniProtKB-UniRule"/>
</dbReference>
<feature type="region of interest" description="Disordered" evidence="4">
    <location>
        <begin position="70"/>
        <end position="120"/>
    </location>
</feature>